<gene>
    <name evidence="8" type="primary">BQ5605_C008g05105</name>
    <name evidence="8" type="ORF">BQ5605_C008G05105</name>
</gene>
<keyword evidence="5" id="KW-0479">Metal-binding</keyword>
<dbReference type="PROSITE" id="PS50305">
    <property type="entry name" value="SIRTUIN"/>
    <property type="match status" value="1"/>
</dbReference>
<dbReference type="InterPro" id="IPR003000">
    <property type="entry name" value="Sirtuin"/>
</dbReference>
<evidence type="ECO:0000313" key="8">
    <source>
        <dbReference type="EMBL" id="SGY79316.1"/>
    </source>
</evidence>
<name>A0A2X0MZ45_9BASI</name>
<evidence type="ECO:0000256" key="1">
    <source>
        <dbReference type="ARBA" id="ARBA00004173"/>
    </source>
</evidence>
<dbReference type="InterPro" id="IPR026590">
    <property type="entry name" value="Ssirtuin_cat_dom"/>
</dbReference>
<evidence type="ECO:0000256" key="3">
    <source>
        <dbReference type="ARBA" id="ARBA00022679"/>
    </source>
</evidence>
<feature type="binding site" evidence="5">
    <location>
        <position position="290"/>
    </location>
    <ligand>
        <name>Zn(2+)</name>
        <dbReference type="ChEBI" id="CHEBI:29105"/>
    </ligand>
</feature>
<accession>A0A2X0MZ45</accession>
<keyword evidence="3" id="KW-0808">Transferase</keyword>
<keyword evidence="5" id="KW-0862">Zinc</keyword>
<feature type="compositionally biased region" description="Low complexity" evidence="6">
    <location>
        <begin position="154"/>
        <end position="171"/>
    </location>
</feature>
<evidence type="ECO:0000313" key="9">
    <source>
        <dbReference type="Proteomes" id="UP000249464"/>
    </source>
</evidence>
<feature type="binding site" evidence="5">
    <location>
        <position position="302"/>
    </location>
    <ligand>
        <name>Zn(2+)</name>
        <dbReference type="ChEBI" id="CHEBI:29105"/>
    </ligand>
</feature>
<feature type="binding site" evidence="5">
    <location>
        <position position="268"/>
    </location>
    <ligand>
        <name>Zn(2+)</name>
        <dbReference type="ChEBI" id="CHEBI:29105"/>
    </ligand>
</feature>
<dbReference type="InterPro" id="IPR029035">
    <property type="entry name" value="DHS-like_NAD/FAD-binding_dom"/>
</dbReference>
<dbReference type="GO" id="GO:0070403">
    <property type="term" value="F:NAD+ binding"/>
    <property type="evidence" value="ECO:0007669"/>
    <property type="project" value="InterPro"/>
</dbReference>
<dbReference type="Proteomes" id="UP000249464">
    <property type="component" value="Unassembled WGS sequence"/>
</dbReference>
<evidence type="ECO:0000256" key="4">
    <source>
        <dbReference type="ARBA" id="ARBA00023027"/>
    </source>
</evidence>
<dbReference type="Gene3D" id="3.30.1600.10">
    <property type="entry name" value="SIR2/SIRT2 'Small Domain"/>
    <property type="match status" value="2"/>
</dbReference>
<dbReference type="SUPFAM" id="SSF52467">
    <property type="entry name" value="DHS-like NAD/FAD-binding domain"/>
    <property type="match status" value="1"/>
</dbReference>
<proteinExistence type="inferred from homology"/>
<evidence type="ECO:0000259" key="7">
    <source>
        <dbReference type="PROSITE" id="PS50305"/>
    </source>
</evidence>
<dbReference type="GO" id="GO:0046872">
    <property type="term" value="F:metal ion binding"/>
    <property type="evidence" value="ECO:0007669"/>
    <property type="project" value="UniProtKB-KW"/>
</dbReference>
<dbReference type="PANTHER" id="PTHR11085">
    <property type="entry name" value="NAD-DEPENDENT PROTEIN DEACYLASE SIRTUIN-5, MITOCHONDRIAL-RELATED"/>
    <property type="match status" value="1"/>
</dbReference>
<comment type="subcellular location">
    <subcellularLocation>
        <location evidence="1">Mitochondrion</location>
    </subcellularLocation>
</comment>
<dbReference type="Gene3D" id="3.40.50.1220">
    <property type="entry name" value="TPP-binding domain"/>
    <property type="match status" value="3"/>
</dbReference>
<dbReference type="EMBL" id="FQNC01000048">
    <property type="protein sequence ID" value="SGY79316.1"/>
    <property type="molecule type" value="Genomic_DNA"/>
</dbReference>
<feature type="compositionally biased region" description="Basic and acidic residues" evidence="6">
    <location>
        <begin position="73"/>
        <end position="83"/>
    </location>
</feature>
<sequence length="607" mass="66182">MAPASKTPPTTQDVYLDCECDAALDKMTAAIAKAKRVVVAVGAGISTSAGVPDFRTKTSGLYARAGNGNAAGGDDHQPDDGRARRAATGTATSPTKTASKATTKRADSNLLKGPAMFTSSVYTAVSTRTAHWQFMTRLKRSVDHIASASIPPKLTSSSTALPSSPSRSTRASAEKREKGVTKTHAFFDTLHRRGQLGRVYTQNIDGFELTSGQLEGVGIEGIRVQADHVDYSERSSKPKGKGKAKAQEWTGDVVQLHGSLGRVKCSSCAWVGEWDERHSNAFEKGMSVDCPACVSQAELRVCGGKRALVLRSFVRPSIVLYGERSPAEQSIGSIITCDLSRKPDLLIVMGTTLKIPGFKRLVVDMSREVRKNGGLAIFVNREKNAAAMWKKVFDYQGTLGSRSQVIIGVIELIRLDPSTRTVIGSTDDFVDRLLKRWKQTRPADWQKQATLNDTFTVAKPSQVVVSKPVQPVPPITSSSSSTRTPWRDPNFSLGVPGPGTPPSSPLKRRSSCSDRTNLPSMDKLPETPSKRRSPRKPRTEQEQEQGPAFDFDYDHLDQLSKTRYPRMDQISDPPSTPFRMPVLCVPKSPPTPTRKVLPRSPRRAVAR</sequence>
<feature type="binding site" evidence="5">
    <location>
        <position position="265"/>
    </location>
    <ligand>
        <name>Zn(2+)</name>
        <dbReference type="ChEBI" id="CHEBI:29105"/>
    </ligand>
</feature>
<dbReference type="InterPro" id="IPR026591">
    <property type="entry name" value="Sirtuin_cat_small_dom_sf"/>
</dbReference>
<comment type="similarity">
    <text evidence="2">Belongs to the sirtuin family. Class I subfamily.</text>
</comment>
<feature type="compositionally biased region" description="Low complexity" evidence="6">
    <location>
        <begin position="86"/>
        <end position="101"/>
    </location>
</feature>
<evidence type="ECO:0000256" key="6">
    <source>
        <dbReference type="SAM" id="MobiDB-lite"/>
    </source>
</evidence>
<dbReference type="GO" id="GO:0005739">
    <property type="term" value="C:mitochondrion"/>
    <property type="evidence" value="ECO:0007669"/>
    <property type="project" value="UniProtKB-SubCell"/>
</dbReference>
<feature type="domain" description="Deacetylase sirtuin-type" evidence="7">
    <location>
        <begin position="17"/>
        <end position="416"/>
    </location>
</feature>
<dbReference type="GO" id="GO:0005634">
    <property type="term" value="C:nucleus"/>
    <property type="evidence" value="ECO:0007669"/>
    <property type="project" value="TreeGrafter"/>
</dbReference>
<feature type="active site" description="Proton acceptor" evidence="5">
    <location>
        <position position="257"/>
    </location>
</feature>
<evidence type="ECO:0000256" key="2">
    <source>
        <dbReference type="ARBA" id="ARBA00006924"/>
    </source>
</evidence>
<keyword evidence="4" id="KW-0520">NAD</keyword>
<dbReference type="STRING" id="796604.A0A2X0MZ45"/>
<feature type="region of interest" description="Disordered" evidence="6">
    <location>
        <begin position="65"/>
        <end position="107"/>
    </location>
</feature>
<dbReference type="PANTHER" id="PTHR11085:SF8">
    <property type="entry name" value="NAD-DEPENDENT HISTONE DEACETYLASE HST3"/>
    <property type="match status" value="1"/>
</dbReference>
<feature type="compositionally biased region" description="Basic residues" evidence="6">
    <location>
        <begin position="596"/>
        <end position="607"/>
    </location>
</feature>
<dbReference type="InterPro" id="IPR050134">
    <property type="entry name" value="NAD-dep_sirtuin_deacylases"/>
</dbReference>
<dbReference type="GO" id="GO:0017136">
    <property type="term" value="F:histone deacetylase activity, NAD-dependent"/>
    <property type="evidence" value="ECO:0007669"/>
    <property type="project" value="TreeGrafter"/>
</dbReference>
<dbReference type="AlphaFoldDB" id="A0A2X0MZ45"/>
<feature type="region of interest" description="Disordered" evidence="6">
    <location>
        <begin position="468"/>
        <end position="607"/>
    </location>
</feature>
<organism evidence="8 9">
    <name type="scientific">Microbotryum silenes-dioicae</name>
    <dbReference type="NCBI Taxonomy" id="796604"/>
    <lineage>
        <taxon>Eukaryota</taxon>
        <taxon>Fungi</taxon>
        <taxon>Dikarya</taxon>
        <taxon>Basidiomycota</taxon>
        <taxon>Pucciniomycotina</taxon>
        <taxon>Microbotryomycetes</taxon>
        <taxon>Microbotryales</taxon>
        <taxon>Microbotryaceae</taxon>
        <taxon>Microbotryum</taxon>
    </lineage>
</organism>
<keyword evidence="9" id="KW-1185">Reference proteome</keyword>
<reference evidence="8 9" key="1">
    <citation type="submission" date="2016-11" db="EMBL/GenBank/DDBJ databases">
        <authorList>
            <person name="Jaros S."/>
            <person name="Januszkiewicz K."/>
            <person name="Wedrychowicz H."/>
        </authorList>
    </citation>
    <scope>NUCLEOTIDE SEQUENCE [LARGE SCALE GENOMIC DNA]</scope>
</reference>
<feature type="compositionally biased region" description="Low complexity" evidence="6">
    <location>
        <begin position="468"/>
        <end position="484"/>
    </location>
</feature>
<protein>
    <submittedName>
        <fullName evidence="8">BQ5605_C008g05105 protein</fullName>
    </submittedName>
</protein>
<dbReference type="Pfam" id="PF02146">
    <property type="entry name" value="SIR2"/>
    <property type="match status" value="2"/>
</dbReference>
<feature type="region of interest" description="Disordered" evidence="6">
    <location>
        <begin position="149"/>
        <end position="180"/>
    </location>
</feature>
<evidence type="ECO:0000256" key="5">
    <source>
        <dbReference type="PROSITE-ProRule" id="PRU00236"/>
    </source>
</evidence>